<evidence type="ECO:0000313" key="2">
    <source>
        <dbReference type="EMBL" id="PHH69957.1"/>
    </source>
</evidence>
<proteinExistence type="predicted"/>
<evidence type="ECO:0000256" key="1">
    <source>
        <dbReference type="SAM" id="MobiDB-lite"/>
    </source>
</evidence>
<comment type="caution">
    <text evidence="2">The sequence shown here is derived from an EMBL/GenBank/DDBJ whole genome shotgun (WGS) entry which is preliminary data.</text>
</comment>
<feature type="compositionally biased region" description="Acidic residues" evidence="1">
    <location>
        <begin position="139"/>
        <end position="148"/>
    </location>
</feature>
<dbReference type="Proteomes" id="UP000224854">
    <property type="component" value="Unassembled WGS sequence"/>
</dbReference>
<sequence length="327" mass="36255">MASPREMLQRLSAKIRREFAERRRRKVAIRRAKKGPSQPMFLRVPDDLEPNEDKTSKTPISHSQPVQNIEPDRQDTDGKALEPVPAAGRPQVPCLGKSSSSGLASGQPAPILDGLVCADPDTLDTHDSPAANPGTEALGTDDDEDGDEAPIRPSAKALGKAKQIYPSEPDDEAAQPKPTAEQEENAAPLNKQQSNESITMAKSPSRSKLFPNSILRNKTREPIWEDGIEQAPPPQLPSRRLRQVSFDPSIPYNENSEPTQFVPWRYVPDPPPTKIGTSLIQSWAKEWQRSQAFSGRNGYRCLRDPSFITPQSVLRYARRTGSRTRSL</sequence>
<protein>
    <submittedName>
        <fullName evidence="2">Uncharacterized protein</fullName>
    </submittedName>
</protein>
<reference evidence="2 3" key="1">
    <citation type="submission" date="2017-06" db="EMBL/GenBank/DDBJ databases">
        <title>Ant-infecting Ophiocordyceps genomes reveal a high diversity of potential behavioral manipulation genes and a possible major role for enterotoxins.</title>
        <authorList>
            <person name="De Bekker C."/>
            <person name="Evans H.C."/>
            <person name="Brachmann A."/>
            <person name="Hughes D.P."/>
        </authorList>
    </citation>
    <scope>NUCLEOTIDE SEQUENCE [LARGE SCALE GENOMIC DNA]</scope>
    <source>
        <strain evidence="2 3">1348a</strain>
    </source>
</reference>
<feature type="compositionally biased region" description="Basic and acidic residues" evidence="1">
    <location>
        <begin position="70"/>
        <end position="80"/>
    </location>
</feature>
<feature type="region of interest" description="Disordered" evidence="1">
    <location>
        <begin position="22"/>
        <end position="214"/>
    </location>
</feature>
<dbReference type="EMBL" id="NJEU01000862">
    <property type="protein sequence ID" value="PHH69957.1"/>
    <property type="molecule type" value="Genomic_DNA"/>
</dbReference>
<name>A0A2C5YMG2_9HYPO</name>
<accession>A0A2C5YMG2</accession>
<dbReference type="AlphaFoldDB" id="A0A2C5YMG2"/>
<gene>
    <name evidence="2" type="ORF">CDD82_7416</name>
</gene>
<feature type="compositionally biased region" description="Polar residues" evidence="1">
    <location>
        <begin position="57"/>
        <end position="67"/>
    </location>
</feature>
<keyword evidence="3" id="KW-1185">Reference proteome</keyword>
<feature type="compositionally biased region" description="Polar residues" evidence="1">
    <location>
        <begin position="190"/>
        <end position="206"/>
    </location>
</feature>
<organism evidence="2 3">
    <name type="scientific">Ophiocordyceps australis</name>
    <dbReference type="NCBI Taxonomy" id="1399860"/>
    <lineage>
        <taxon>Eukaryota</taxon>
        <taxon>Fungi</taxon>
        <taxon>Dikarya</taxon>
        <taxon>Ascomycota</taxon>
        <taxon>Pezizomycotina</taxon>
        <taxon>Sordariomycetes</taxon>
        <taxon>Hypocreomycetidae</taxon>
        <taxon>Hypocreales</taxon>
        <taxon>Ophiocordycipitaceae</taxon>
        <taxon>Ophiocordyceps</taxon>
    </lineage>
</organism>
<dbReference type="OrthoDB" id="10615729at2759"/>
<evidence type="ECO:0000313" key="3">
    <source>
        <dbReference type="Proteomes" id="UP000224854"/>
    </source>
</evidence>
<feature type="compositionally biased region" description="Low complexity" evidence="1">
    <location>
        <begin position="95"/>
        <end position="106"/>
    </location>
</feature>
<feature type="compositionally biased region" description="Basic residues" evidence="1">
    <location>
        <begin position="22"/>
        <end position="34"/>
    </location>
</feature>